<protein>
    <submittedName>
        <fullName evidence="2">Uncharacterized protein</fullName>
    </submittedName>
</protein>
<proteinExistence type="predicted"/>
<dbReference type="EMBL" id="BMNC01000003">
    <property type="protein sequence ID" value="GGM89826.1"/>
    <property type="molecule type" value="Genomic_DNA"/>
</dbReference>
<gene>
    <name evidence="2" type="ORF">GCM10011609_28380</name>
</gene>
<accession>A0ABQ2HRV2</accession>
<feature type="compositionally biased region" description="Polar residues" evidence="1">
    <location>
        <begin position="1"/>
        <end position="11"/>
    </location>
</feature>
<dbReference type="Proteomes" id="UP000597656">
    <property type="component" value="Unassembled WGS sequence"/>
</dbReference>
<evidence type="ECO:0000313" key="2">
    <source>
        <dbReference type="EMBL" id="GGM89826.1"/>
    </source>
</evidence>
<organism evidence="2 3">
    <name type="scientific">Lentzea pudingi</name>
    <dbReference type="NCBI Taxonomy" id="1789439"/>
    <lineage>
        <taxon>Bacteria</taxon>
        <taxon>Bacillati</taxon>
        <taxon>Actinomycetota</taxon>
        <taxon>Actinomycetes</taxon>
        <taxon>Pseudonocardiales</taxon>
        <taxon>Pseudonocardiaceae</taxon>
        <taxon>Lentzea</taxon>
    </lineage>
</organism>
<feature type="region of interest" description="Disordered" evidence="1">
    <location>
        <begin position="1"/>
        <end position="21"/>
    </location>
</feature>
<name>A0ABQ2HRV2_9PSEU</name>
<keyword evidence="3" id="KW-1185">Reference proteome</keyword>
<evidence type="ECO:0000256" key="1">
    <source>
        <dbReference type="SAM" id="MobiDB-lite"/>
    </source>
</evidence>
<sequence length="91" mass="10068">MSNTFRSSTVPAGTGHPLRSYLRERRPALQRLQRQGPLRPVSADVDTCAPHKRVIQVTLAINSLLSNEILAAAIGEAQERLGLTIERPELR</sequence>
<evidence type="ECO:0000313" key="3">
    <source>
        <dbReference type="Proteomes" id="UP000597656"/>
    </source>
</evidence>
<comment type="caution">
    <text evidence="2">The sequence shown here is derived from an EMBL/GenBank/DDBJ whole genome shotgun (WGS) entry which is preliminary data.</text>
</comment>
<reference evidence="3" key="1">
    <citation type="journal article" date="2019" name="Int. J. Syst. Evol. Microbiol.">
        <title>The Global Catalogue of Microorganisms (GCM) 10K type strain sequencing project: providing services to taxonomists for standard genome sequencing and annotation.</title>
        <authorList>
            <consortium name="The Broad Institute Genomics Platform"/>
            <consortium name="The Broad Institute Genome Sequencing Center for Infectious Disease"/>
            <person name="Wu L."/>
            <person name="Ma J."/>
        </authorList>
    </citation>
    <scope>NUCLEOTIDE SEQUENCE [LARGE SCALE GENOMIC DNA]</scope>
    <source>
        <strain evidence="3">CGMCC 4.7319</strain>
    </source>
</reference>